<dbReference type="Pfam" id="PF00589">
    <property type="entry name" value="Phage_integrase"/>
    <property type="match status" value="1"/>
</dbReference>
<dbReference type="PANTHER" id="PTHR30349:SF64">
    <property type="entry name" value="PROPHAGE INTEGRASE INTD-RELATED"/>
    <property type="match status" value="1"/>
</dbReference>
<evidence type="ECO:0000313" key="6">
    <source>
        <dbReference type="Proteomes" id="UP001651050"/>
    </source>
</evidence>
<dbReference type="PROSITE" id="PS51898">
    <property type="entry name" value="TYR_RECOMBINASE"/>
    <property type="match status" value="1"/>
</dbReference>
<evidence type="ECO:0000256" key="3">
    <source>
        <dbReference type="ARBA" id="ARBA00023172"/>
    </source>
</evidence>
<comment type="similarity">
    <text evidence="1">Belongs to the 'phage' integrase family.</text>
</comment>
<evidence type="ECO:0000313" key="5">
    <source>
        <dbReference type="EMBL" id="MCK9793080.1"/>
    </source>
</evidence>
<dbReference type="InterPro" id="IPR010998">
    <property type="entry name" value="Integrase_recombinase_N"/>
</dbReference>
<proteinExistence type="inferred from homology"/>
<dbReference type="Gene3D" id="1.10.443.10">
    <property type="entry name" value="Intergrase catalytic core"/>
    <property type="match status" value="1"/>
</dbReference>
<dbReference type="Gene3D" id="1.10.150.130">
    <property type="match status" value="1"/>
</dbReference>
<evidence type="ECO:0000259" key="4">
    <source>
        <dbReference type="PROSITE" id="PS51898"/>
    </source>
</evidence>
<keyword evidence="3" id="KW-0233">DNA recombination</keyword>
<protein>
    <submittedName>
        <fullName evidence="5">Site-specific integrase</fullName>
    </submittedName>
</protein>
<dbReference type="InterPro" id="IPR002104">
    <property type="entry name" value="Integrase_catalytic"/>
</dbReference>
<dbReference type="Proteomes" id="UP001651050">
    <property type="component" value="Unassembled WGS sequence"/>
</dbReference>
<dbReference type="InterPro" id="IPR036625">
    <property type="entry name" value="E3-bd_dom_sf"/>
</dbReference>
<dbReference type="PANTHER" id="PTHR30349">
    <property type="entry name" value="PHAGE INTEGRASE-RELATED"/>
    <property type="match status" value="1"/>
</dbReference>
<dbReference type="EMBL" id="JALQCY010000002">
    <property type="protein sequence ID" value="MCK9793080.1"/>
    <property type="molecule type" value="Genomic_DNA"/>
</dbReference>
<dbReference type="Gene3D" id="4.10.320.10">
    <property type="entry name" value="E3-binding domain"/>
    <property type="match status" value="1"/>
</dbReference>
<dbReference type="InterPro" id="IPR058717">
    <property type="entry name" value="Phage_L5_Integrase_N"/>
</dbReference>
<keyword evidence="2" id="KW-0238">DNA-binding</keyword>
<feature type="domain" description="Tyr recombinase" evidence="4">
    <location>
        <begin position="247"/>
        <end position="438"/>
    </location>
</feature>
<accession>A0ABT0J0S1</accession>
<dbReference type="Pfam" id="PF26003">
    <property type="entry name" value="Integrase_N_phage"/>
    <property type="match status" value="1"/>
</dbReference>
<gene>
    <name evidence="5" type="ORF">M1843_04885</name>
</gene>
<comment type="caution">
    <text evidence="5">The sequence shown here is derived from an EMBL/GenBank/DDBJ whole genome shotgun (WGS) entry which is preliminary data.</text>
</comment>
<dbReference type="InterPro" id="IPR013762">
    <property type="entry name" value="Integrase-like_cat_sf"/>
</dbReference>
<name>A0ABT0J0S1_9MICO</name>
<evidence type="ECO:0000256" key="1">
    <source>
        <dbReference type="ARBA" id="ARBA00008857"/>
    </source>
</evidence>
<dbReference type="SUPFAM" id="SSF56349">
    <property type="entry name" value="DNA breaking-rejoining enzymes"/>
    <property type="match status" value="1"/>
</dbReference>
<sequence length="458" mass="49936">MSASAARRYGSITETATGRFWTRYTGPDGRRLTAGTYDTRREAEAALAGVLSDIHRGTYAAPERGAVPLDVYAPRWLERHAVAADLRARTVETYTHVLHRWILAPVPVAGGRRTIDLGAYELRHLTPTLVDEWYGAVRKAARAAVEARTARQTVAATPNAHARAWARQNGRAVKDTGRLPAGLLDDWRAAGCPPAAAVPVFVDPNAGRRSAGQAYALLRTLCTGAIRDRHIDANPCQTPGAVYYGTADVRPATPGDVERIADAMPARYAAAVVVAAWSALRAGELFALQRRHVEILDDGTVRLRVEQALEELEHQPVRIGDVKSRASRRVVYLPPRAARALVEHLERFTGADPRALVFGTADGRPLTRTRRSELFGRAKRAAGRPDLRWHDLRHTGATRAAEAGATLAELQRRMGHSTVRAALIYQHATDDGDRRLAERLAALEASDNVRHLAAVVGA</sequence>
<dbReference type="RefSeq" id="WP_416342947.1">
    <property type="nucleotide sequence ID" value="NZ_JALQCY010000002.1"/>
</dbReference>
<dbReference type="InterPro" id="IPR011010">
    <property type="entry name" value="DNA_brk_join_enz"/>
</dbReference>
<dbReference type="InterPro" id="IPR050090">
    <property type="entry name" value="Tyrosine_recombinase_XerCD"/>
</dbReference>
<dbReference type="CDD" id="cd01189">
    <property type="entry name" value="INT_ICEBs1_C_like"/>
    <property type="match status" value="1"/>
</dbReference>
<organism evidence="5 6">
    <name type="scientific">Isoptericola peretonis</name>
    <dbReference type="NCBI Taxonomy" id="2918523"/>
    <lineage>
        <taxon>Bacteria</taxon>
        <taxon>Bacillati</taxon>
        <taxon>Actinomycetota</taxon>
        <taxon>Actinomycetes</taxon>
        <taxon>Micrococcales</taxon>
        <taxon>Promicromonosporaceae</taxon>
        <taxon>Isoptericola</taxon>
    </lineage>
</organism>
<keyword evidence="6" id="KW-1185">Reference proteome</keyword>
<evidence type="ECO:0000256" key="2">
    <source>
        <dbReference type="ARBA" id="ARBA00023125"/>
    </source>
</evidence>
<reference evidence="5 6" key="1">
    <citation type="submission" date="2022-02" db="EMBL/GenBank/DDBJ databases">
        <title>The car tank lid bacteriome: a reservoir of bacteria with potential in bioremediation of fuel.</title>
        <authorList>
            <person name="Vidal-Verdu A."/>
            <person name="Gomez-Martinez D."/>
            <person name="Latorre-Perez A."/>
            <person name="Pereto J."/>
            <person name="Porcar M."/>
        </authorList>
    </citation>
    <scope>NUCLEOTIDE SEQUENCE [LARGE SCALE GENOMIC DNA]</scope>
    <source>
        <strain evidence="5 6">4D.3</strain>
    </source>
</reference>